<dbReference type="GO" id="GO:0004674">
    <property type="term" value="F:protein serine/threonine kinase activity"/>
    <property type="evidence" value="ECO:0007669"/>
    <property type="project" value="TreeGrafter"/>
</dbReference>
<dbReference type="InterPro" id="IPR051681">
    <property type="entry name" value="Ser/Thr_Kinases-Pseudokinases"/>
</dbReference>
<dbReference type="EMBL" id="QXFY01001846">
    <property type="protein sequence ID" value="KAE9308205.1"/>
    <property type="molecule type" value="Genomic_DNA"/>
</dbReference>
<dbReference type="PROSITE" id="PS00107">
    <property type="entry name" value="PROTEIN_KINASE_ATP"/>
    <property type="match status" value="1"/>
</dbReference>
<name>A0A6G0QXZ4_9STRA</name>
<sequence length="661" mass="74763">MEDEHGQTAVMESTENRAIDVVRNLVEDCSANVNSTAVRMAADCGYIDIQRILTPFLLAVASETTKDGEDFVLSPGIPSRCFIPPSEIELTLFHENGSIGGDFLAKWLDSDVAVKLFIPDAFSTSFEDEVRLWQQLRHPNVLKMYGACYAGAHLKFFVCEFASNGSLLEHVNSSSVGKRTMWKYLYEAALGLEYLHERGIVHAELRCSNILIGSDGTVKLADFRLSGLRSKALIRQYGRWRNERPRMAGSVRWQSPEVMLGDTPSCESDVYSLAMCILEAATGKMPWSTIEEKEDGVVRFVKEYWAPEDESEKFTVRPNCPPGDARELVHEICCQDPHLRPNLSSVVYKLGNLAIKEYSDPNQPENEPISSFDEYKRGNINEAWMELETFMVKHSTVQYHREFAKLKKIRGHLQDSPMYQTLLERFHDLLVDFTQMVKISPEQAQMMQLSSTRVTTNSLYAFQWRIQSLMASLGEMGEVATEGEGRRQQQRNEQIEQFISGVSDTFLLLNAVKTVEERAAFLKTLKEEMKTTGKYTPEQLEVMEKVYDDLASKLEGDDWSELAPAWFIPWYELVVDEWSKLGEGGFGSLHRAKWLDSDVVVKRPVTYRQHALVGTLNLSWGHSLTRQGHASSGQQSALVTTGSFGTTPHLQCMPRVSASKI</sequence>
<feature type="domain" description="Protein kinase" evidence="2">
    <location>
        <begin position="88"/>
        <end position="355"/>
    </location>
</feature>
<dbReference type="AlphaFoldDB" id="A0A6G0QXZ4"/>
<dbReference type="InterPro" id="IPR017441">
    <property type="entry name" value="Protein_kinase_ATP_BS"/>
</dbReference>
<evidence type="ECO:0000313" key="4">
    <source>
        <dbReference type="Proteomes" id="UP000486351"/>
    </source>
</evidence>
<protein>
    <recommendedName>
        <fullName evidence="2">Protein kinase domain-containing protein</fullName>
    </recommendedName>
</protein>
<comment type="caution">
    <text evidence="3">The sequence shown here is derived from an EMBL/GenBank/DDBJ whole genome shotgun (WGS) entry which is preliminary data.</text>
</comment>
<gene>
    <name evidence="3" type="ORF">PF008_g21034</name>
</gene>
<dbReference type="PROSITE" id="PS50011">
    <property type="entry name" value="PROTEIN_KINASE_DOM"/>
    <property type="match status" value="1"/>
</dbReference>
<dbReference type="InterPro" id="IPR000719">
    <property type="entry name" value="Prot_kinase_dom"/>
</dbReference>
<dbReference type="SUPFAM" id="SSF56112">
    <property type="entry name" value="Protein kinase-like (PK-like)"/>
    <property type="match status" value="1"/>
</dbReference>
<keyword evidence="1" id="KW-0067">ATP-binding</keyword>
<reference evidence="3 4" key="1">
    <citation type="submission" date="2018-09" db="EMBL/GenBank/DDBJ databases">
        <title>Genomic investigation of the strawberry pathogen Phytophthora fragariae indicates pathogenicity is determined by transcriptional variation in three key races.</title>
        <authorList>
            <person name="Adams T.M."/>
            <person name="Armitage A.D."/>
            <person name="Sobczyk M.K."/>
            <person name="Bates H.J."/>
            <person name="Dunwell J.M."/>
            <person name="Nellist C.F."/>
            <person name="Harrison R.J."/>
        </authorList>
    </citation>
    <scope>NUCLEOTIDE SEQUENCE [LARGE SCALE GENOMIC DNA]</scope>
    <source>
        <strain evidence="3 4">NOV-77</strain>
    </source>
</reference>
<dbReference type="PANTHER" id="PTHR44329:SF214">
    <property type="entry name" value="PROTEIN KINASE DOMAIN-CONTAINING PROTEIN"/>
    <property type="match status" value="1"/>
</dbReference>
<dbReference type="InterPro" id="IPR011009">
    <property type="entry name" value="Kinase-like_dom_sf"/>
</dbReference>
<organism evidence="3 4">
    <name type="scientific">Phytophthora fragariae</name>
    <dbReference type="NCBI Taxonomy" id="53985"/>
    <lineage>
        <taxon>Eukaryota</taxon>
        <taxon>Sar</taxon>
        <taxon>Stramenopiles</taxon>
        <taxon>Oomycota</taxon>
        <taxon>Peronosporomycetes</taxon>
        <taxon>Peronosporales</taxon>
        <taxon>Peronosporaceae</taxon>
        <taxon>Phytophthora</taxon>
    </lineage>
</organism>
<dbReference type="Gene3D" id="1.10.510.10">
    <property type="entry name" value="Transferase(Phosphotransferase) domain 1"/>
    <property type="match status" value="1"/>
</dbReference>
<proteinExistence type="predicted"/>
<dbReference type="Pfam" id="PF00069">
    <property type="entry name" value="Pkinase"/>
    <property type="match status" value="1"/>
</dbReference>
<dbReference type="Proteomes" id="UP000486351">
    <property type="component" value="Unassembled WGS sequence"/>
</dbReference>
<accession>A0A6G0QXZ4</accession>
<evidence type="ECO:0000256" key="1">
    <source>
        <dbReference type="PROSITE-ProRule" id="PRU10141"/>
    </source>
</evidence>
<dbReference type="PANTHER" id="PTHR44329">
    <property type="entry name" value="SERINE/THREONINE-PROTEIN KINASE TNNI3K-RELATED"/>
    <property type="match status" value="1"/>
</dbReference>
<evidence type="ECO:0000259" key="2">
    <source>
        <dbReference type="PROSITE" id="PS50011"/>
    </source>
</evidence>
<keyword evidence="1" id="KW-0547">Nucleotide-binding</keyword>
<feature type="binding site" evidence="1">
    <location>
        <position position="602"/>
    </location>
    <ligand>
        <name>ATP</name>
        <dbReference type="ChEBI" id="CHEBI:30616"/>
    </ligand>
</feature>
<dbReference type="GO" id="GO:0005524">
    <property type="term" value="F:ATP binding"/>
    <property type="evidence" value="ECO:0007669"/>
    <property type="project" value="UniProtKB-UniRule"/>
</dbReference>
<evidence type="ECO:0000313" key="3">
    <source>
        <dbReference type="EMBL" id="KAE9308205.1"/>
    </source>
</evidence>